<dbReference type="PANTHER" id="PTHR19328:SF75">
    <property type="entry name" value="ALDOSE SUGAR DEHYDROGENASE YLII"/>
    <property type="match status" value="1"/>
</dbReference>
<dbReference type="EMBL" id="QUZK01000002">
    <property type="protein sequence ID" value="RFF32999.1"/>
    <property type="molecule type" value="Genomic_DNA"/>
</dbReference>
<dbReference type="RefSeq" id="WP_116649085.1">
    <property type="nucleotide sequence ID" value="NZ_QUZK01000002.1"/>
</dbReference>
<dbReference type="InterPro" id="IPR011042">
    <property type="entry name" value="6-blade_b-propeller_TolB-like"/>
</dbReference>
<keyword evidence="1" id="KW-0732">Signal</keyword>
<keyword evidence="4" id="KW-1185">Reference proteome</keyword>
<proteinExistence type="predicted"/>
<evidence type="ECO:0000313" key="4">
    <source>
        <dbReference type="Proteomes" id="UP000260351"/>
    </source>
</evidence>
<comment type="caution">
    <text evidence="3">The sequence shown here is derived from an EMBL/GenBank/DDBJ whole genome shotgun (WGS) entry which is preliminary data.</text>
</comment>
<dbReference type="InterPro" id="IPR011041">
    <property type="entry name" value="Quinoprot_gluc/sorb_DH_b-prop"/>
</dbReference>
<dbReference type="PANTHER" id="PTHR19328">
    <property type="entry name" value="HEDGEHOG-INTERACTING PROTEIN"/>
    <property type="match status" value="1"/>
</dbReference>
<gene>
    <name evidence="3" type="ORF">DZC52_00100</name>
</gene>
<feature type="signal peptide" evidence="1">
    <location>
        <begin position="1"/>
        <end position="20"/>
    </location>
</feature>
<name>A0A3E1KD12_9GAMM</name>
<reference evidence="3 4" key="1">
    <citation type="submission" date="2018-08" db="EMBL/GenBank/DDBJ databases">
        <title>Wenzhouxiangella salilacus sp. nov., a novel bacterium isolated from a saline lake in Xinjiang Province, China.</title>
        <authorList>
            <person name="Han S."/>
        </authorList>
    </citation>
    <scope>NUCLEOTIDE SEQUENCE [LARGE SCALE GENOMIC DNA]</scope>
    <source>
        <strain evidence="3 4">XDB06</strain>
    </source>
</reference>
<protein>
    <submittedName>
        <fullName evidence="3">Glucose dehydrogenase</fullName>
    </submittedName>
</protein>
<dbReference type="Proteomes" id="UP000260351">
    <property type="component" value="Unassembled WGS sequence"/>
</dbReference>
<feature type="chain" id="PRO_5017689024" evidence="1">
    <location>
        <begin position="21"/>
        <end position="428"/>
    </location>
</feature>
<sequence length="428" mass="45606">MPALRILLLSFLFSATSLFAQIPGDVTLEEVLPTGTFSGALGLVHAGDGSGRLFVVRQGGIVKIVENDQVQSGNFLDITGLTSASGERGLLGLAFHPNFNSNGLLYVNFTADGLAGVPNGDTVIAEYQVSAGDPDQVDPNSRRILLTVTQDFSNHNGGNLVFGPDGYLYIGMGDGGSSNDPCNRAQTLDPDNSQTGGSCKDNVTTALLGKMLRIDVDSTTPAGSNNLCAANLDGSAEYAVPADNPFASDPNACGEVWAYGLRNPWRWSFDRDTGDLWIGDVGQWDWEEIDFEPAEDAGGRNYGWDVCEAEFASGTSNPCPLAGSTLPVLSYSRSGSECSVTGGYRYRGPVDSLTGTYIYGDYCSGQIWFANPDNGGWTESEFPVSAPDLRSFGEDEAGNLYVVRSGGIFRFEGDTSPVGLIFQDRFEQ</sequence>
<accession>A0A3E1KD12</accession>
<dbReference type="Gene3D" id="2.120.10.30">
    <property type="entry name" value="TolB, C-terminal domain"/>
    <property type="match status" value="1"/>
</dbReference>
<dbReference type="SUPFAM" id="SSF50952">
    <property type="entry name" value="Soluble quinoprotein glucose dehydrogenase"/>
    <property type="match status" value="1"/>
</dbReference>
<evidence type="ECO:0000259" key="2">
    <source>
        <dbReference type="Pfam" id="PF07995"/>
    </source>
</evidence>
<feature type="domain" description="Glucose/Sorbosone dehydrogenase" evidence="2">
    <location>
        <begin position="46"/>
        <end position="405"/>
    </location>
</feature>
<dbReference type="AlphaFoldDB" id="A0A3E1KD12"/>
<dbReference type="Pfam" id="PF07995">
    <property type="entry name" value="GSDH"/>
    <property type="match status" value="1"/>
</dbReference>
<dbReference type="InterPro" id="IPR012938">
    <property type="entry name" value="Glc/Sorbosone_DH"/>
</dbReference>
<evidence type="ECO:0000313" key="3">
    <source>
        <dbReference type="EMBL" id="RFF32999.1"/>
    </source>
</evidence>
<evidence type="ECO:0000256" key="1">
    <source>
        <dbReference type="SAM" id="SignalP"/>
    </source>
</evidence>
<organism evidence="3 4">
    <name type="scientific">Wenzhouxiangella sediminis</name>
    <dbReference type="NCBI Taxonomy" id="1792836"/>
    <lineage>
        <taxon>Bacteria</taxon>
        <taxon>Pseudomonadati</taxon>
        <taxon>Pseudomonadota</taxon>
        <taxon>Gammaproteobacteria</taxon>
        <taxon>Chromatiales</taxon>
        <taxon>Wenzhouxiangellaceae</taxon>
        <taxon>Wenzhouxiangella</taxon>
    </lineage>
</organism>
<dbReference type="OrthoDB" id="338827at2"/>